<dbReference type="PROSITE" id="PS50883">
    <property type="entry name" value="EAL"/>
    <property type="match status" value="1"/>
</dbReference>
<dbReference type="InterPro" id="IPR000700">
    <property type="entry name" value="PAS-assoc_C"/>
</dbReference>
<dbReference type="SMART" id="SM00091">
    <property type="entry name" value="PAS"/>
    <property type="match status" value="1"/>
</dbReference>
<dbReference type="EMBL" id="JABFUC010000015">
    <property type="protein sequence ID" value="MCG6659316.1"/>
    <property type="molecule type" value="Genomic_DNA"/>
</dbReference>
<dbReference type="InterPro" id="IPR013767">
    <property type="entry name" value="PAS_fold"/>
</dbReference>
<dbReference type="PANTHER" id="PTHR44757">
    <property type="entry name" value="DIGUANYLATE CYCLASE DGCP"/>
    <property type="match status" value="1"/>
</dbReference>
<dbReference type="NCBIfam" id="TIGR00254">
    <property type="entry name" value="GGDEF"/>
    <property type="match status" value="1"/>
</dbReference>
<dbReference type="PROSITE" id="PS50113">
    <property type="entry name" value="PAC"/>
    <property type="match status" value="1"/>
</dbReference>
<dbReference type="Pfam" id="PF00563">
    <property type="entry name" value="EAL"/>
    <property type="match status" value="1"/>
</dbReference>
<dbReference type="CDD" id="cd01948">
    <property type="entry name" value="EAL"/>
    <property type="match status" value="1"/>
</dbReference>
<dbReference type="InterPro" id="IPR052155">
    <property type="entry name" value="Biofilm_reg_signaling"/>
</dbReference>
<evidence type="ECO:0000313" key="7">
    <source>
        <dbReference type="Proteomes" id="UP000814385"/>
    </source>
</evidence>
<evidence type="ECO:0000259" key="4">
    <source>
        <dbReference type="PROSITE" id="PS50883"/>
    </source>
</evidence>
<comment type="caution">
    <text evidence="6">The sequence shown here is derived from an EMBL/GenBank/DDBJ whole genome shotgun (WGS) entry which is preliminary data.</text>
</comment>
<evidence type="ECO:0000259" key="5">
    <source>
        <dbReference type="PROSITE" id="PS50887"/>
    </source>
</evidence>
<dbReference type="CDD" id="cd01949">
    <property type="entry name" value="GGDEF"/>
    <property type="match status" value="1"/>
</dbReference>
<dbReference type="InterPro" id="IPR035965">
    <property type="entry name" value="PAS-like_dom_sf"/>
</dbReference>
<name>A0ABS9PC66_9GAMM</name>
<reference evidence="6 7" key="1">
    <citation type="submission" date="2020-05" db="EMBL/GenBank/DDBJ databases">
        <title>Comparative genomic analysis of denitrifying bacteria from Halomonas genus.</title>
        <authorList>
            <person name="Wang L."/>
            <person name="Shao Z."/>
        </authorList>
    </citation>
    <scope>NUCLEOTIDE SEQUENCE [LARGE SCALE GENOMIC DNA]</scope>
    <source>
        <strain evidence="6 7">A4</strain>
    </source>
</reference>
<proteinExistence type="predicted"/>
<feature type="domain" description="EAL" evidence="4">
    <location>
        <begin position="544"/>
        <end position="798"/>
    </location>
</feature>
<evidence type="ECO:0000259" key="2">
    <source>
        <dbReference type="PROSITE" id="PS50112"/>
    </source>
</evidence>
<dbReference type="SUPFAM" id="SSF55073">
    <property type="entry name" value="Nucleotide cyclase"/>
    <property type="match status" value="1"/>
</dbReference>
<dbReference type="SMART" id="SM00267">
    <property type="entry name" value="GGDEF"/>
    <property type="match status" value="1"/>
</dbReference>
<dbReference type="PROSITE" id="PS50887">
    <property type="entry name" value="GGDEF"/>
    <property type="match status" value="1"/>
</dbReference>
<dbReference type="CDD" id="cd00130">
    <property type="entry name" value="PAS"/>
    <property type="match status" value="1"/>
</dbReference>
<keyword evidence="7" id="KW-1185">Reference proteome</keyword>
<evidence type="ECO:0000259" key="3">
    <source>
        <dbReference type="PROSITE" id="PS50113"/>
    </source>
</evidence>
<dbReference type="PROSITE" id="PS50112">
    <property type="entry name" value="PAS"/>
    <property type="match status" value="1"/>
</dbReference>
<gene>
    <name evidence="6" type="ORF">HOP52_16290</name>
</gene>
<accession>A0ABS9PC66</accession>
<keyword evidence="1" id="KW-0812">Transmembrane</keyword>
<dbReference type="InterPro" id="IPR043128">
    <property type="entry name" value="Rev_trsase/Diguanyl_cyclase"/>
</dbReference>
<feature type="domain" description="PAC" evidence="3">
    <location>
        <begin position="316"/>
        <end position="368"/>
    </location>
</feature>
<dbReference type="SMART" id="SM00086">
    <property type="entry name" value="PAC"/>
    <property type="match status" value="1"/>
</dbReference>
<dbReference type="Gene3D" id="3.30.70.270">
    <property type="match status" value="1"/>
</dbReference>
<dbReference type="NCBIfam" id="TIGR00229">
    <property type="entry name" value="sensory_box"/>
    <property type="match status" value="1"/>
</dbReference>
<dbReference type="Pfam" id="PF00989">
    <property type="entry name" value="PAS"/>
    <property type="match status" value="1"/>
</dbReference>
<sequence length="807" mass="90417">MQWRKARDRGRDPQRLKMFSLIAGLLLLAALATGFNVVVVQMQAAASAYVSGESIWSRAQVSTVQHLDRYAQSDDSAALAQAREWLEIPLGDLQARRAMEAAELDREAARDGLLQGRNHPDDIPNMIRLFRHFATAPYFREAVAVWRDSDPYILELASLADRLEAEWESSAPSPARLAALRVRLHEVDQALTPLSAAFRLAIADAARWLAQLLTAASVLFLLVLVLIAWLLTWRLTRALTAAERTFRATFEQAAVGMAQVDGKGHLLDVNQALCQILRYPRARLVGQRYPDLVHPDDQEIGRQEQRRINSGELDSYTIEHRLLCGDGDTVWGKLTVSKIRNDDDLGACHVAILEDVSEPRRLSAKLQHEANHDPLTGLYNRRAFERSVAEVLRQARTEESVHALCFVDLDQFKVVNDTAGHVAGDQFLRQIADTLHRQLREGDLLARLGGDEFAIILADCDLEGAREVTEKLRSAVANTRFHWEGASFNAGCSIGVVLVDAESLDPGHLLQAADIACYLAKEQGRNRVYLLRDNDQQLAERRGEMAWLSRLRAALHEQRLYLDTQRLVSLKRPASLRYEVLVRLLDEEGNTVLPAAFLPAAERFGMAHQIDRWVIEQVCRQLAAHPDHLAALEACHINLSGRSFDHEDFQDFVIGLLDRYALPAEKLCFEITETAAARNLLDVAAFMTRLGERGCSFALDDFGTGLSSFGYLRRLPVDCLKIDGTFVRNIANDETDLAMVRAINEIGRTLNKTVVAEYVETREALALLEEMGVDYVQGNGVHRPCRFEDLLTSRQPTLAAETPWPRS</sequence>
<dbReference type="InterPro" id="IPR001610">
    <property type="entry name" value="PAC"/>
</dbReference>
<dbReference type="SUPFAM" id="SSF141868">
    <property type="entry name" value="EAL domain-like"/>
    <property type="match status" value="1"/>
</dbReference>
<protein>
    <submittedName>
        <fullName evidence="6">EAL domain-containing protein</fullName>
    </submittedName>
</protein>
<dbReference type="Pfam" id="PF00990">
    <property type="entry name" value="GGDEF"/>
    <property type="match status" value="1"/>
</dbReference>
<dbReference type="InterPro" id="IPR035919">
    <property type="entry name" value="EAL_sf"/>
</dbReference>
<evidence type="ECO:0000313" key="6">
    <source>
        <dbReference type="EMBL" id="MCG6659316.1"/>
    </source>
</evidence>
<dbReference type="Gene3D" id="3.30.450.20">
    <property type="entry name" value="PAS domain"/>
    <property type="match status" value="1"/>
</dbReference>
<dbReference type="InterPro" id="IPR000014">
    <property type="entry name" value="PAS"/>
</dbReference>
<feature type="transmembrane region" description="Helical" evidence="1">
    <location>
        <begin position="208"/>
        <end position="231"/>
    </location>
</feature>
<dbReference type="InterPro" id="IPR000160">
    <property type="entry name" value="GGDEF_dom"/>
</dbReference>
<dbReference type="InterPro" id="IPR029787">
    <property type="entry name" value="Nucleotide_cyclase"/>
</dbReference>
<dbReference type="SUPFAM" id="SSF55785">
    <property type="entry name" value="PYP-like sensor domain (PAS domain)"/>
    <property type="match status" value="1"/>
</dbReference>
<dbReference type="Gene3D" id="3.20.20.450">
    <property type="entry name" value="EAL domain"/>
    <property type="match status" value="1"/>
</dbReference>
<feature type="domain" description="GGDEF" evidence="5">
    <location>
        <begin position="400"/>
        <end position="533"/>
    </location>
</feature>
<evidence type="ECO:0000256" key="1">
    <source>
        <dbReference type="SAM" id="Phobius"/>
    </source>
</evidence>
<organism evidence="6 7">
    <name type="scientific">Billgrantia campisalis</name>
    <dbReference type="NCBI Taxonomy" id="74661"/>
    <lineage>
        <taxon>Bacteria</taxon>
        <taxon>Pseudomonadati</taxon>
        <taxon>Pseudomonadota</taxon>
        <taxon>Gammaproteobacteria</taxon>
        <taxon>Oceanospirillales</taxon>
        <taxon>Halomonadaceae</taxon>
        <taxon>Billgrantia</taxon>
    </lineage>
</organism>
<keyword evidence="1" id="KW-1133">Transmembrane helix</keyword>
<dbReference type="SMART" id="SM00052">
    <property type="entry name" value="EAL"/>
    <property type="match status" value="1"/>
</dbReference>
<dbReference type="PANTHER" id="PTHR44757:SF2">
    <property type="entry name" value="BIOFILM ARCHITECTURE MAINTENANCE PROTEIN MBAA"/>
    <property type="match status" value="1"/>
</dbReference>
<feature type="domain" description="PAS" evidence="2">
    <location>
        <begin position="242"/>
        <end position="312"/>
    </location>
</feature>
<dbReference type="InterPro" id="IPR001633">
    <property type="entry name" value="EAL_dom"/>
</dbReference>
<keyword evidence="1" id="KW-0472">Membrane</keyword>
<dbReference type="Proteomes" id="UP000814385">
    <property type="component" value="Unassembled WGS sequence"/>
</dbReference>